<keyword evidence="6 10" id="KW-1133">Transmembrane helix</keyword>
<dbReference type="GO" id="GO:0061513">
    <property type="term" value="F:glucose 6-phosphate:phosphate antiporter activity"/>
    <property type="evidence" value="ECO:0007669"/>
    <property type="project" value="InterPro"/>
</dbReference>
<proteinExistence type="inferred from homology"/>
<feature type="transmembrane region" description="Helical" evidence="10">
    <location>
        <begin position="391"/>
        <end position="408"/>
    </location>
</feature>
<dbReference type="PIRSF" id="PIRSF002808">
    <property type="entry name" value="Hexose_phosphate_transp"/>
    <property type="match status" value="1"/>
</dbReference>
<feature type="transmembrane region" description="Helical" evidence="10">
    <location>
        <begin position="221"/>
        <end position="242"/>
    </location>
</feature>
<dbReference type="InterPro" id="IPR036259">
    <property type="entry name" value="MFS_trans_sf"/>
</dbReference>
<evidence type="ECO:0000313" key="13">
    <source>
        <dbReference type="RefSeq" id="XP_019521548.1"/>
    </source>
</evidence>
<evidence type="ECO:0000256" key="3">
    <source>
        <dbReference type="ARBA" id="ARBA00022448"/>
    </source>
</evidence>
<feature type="transmembrane region" description="Helical" evidence="10">
    <location>
        <begin position="420"/>
        <end position="445"/>
    </location>
</feature>
<comment type="similarity">
    <text evidence="2">Belongs to the major facilitator superfamily. Organophosphate:Pi antiporter (OPA) (TC 2.A.1.4) family.</text>
</comment>
<accession>A0A8B7TCB6</accession>
<name>A0A8B7TCB6_HIPAR</name>
<dbReference type="CTD" id="54020"/>
<dbReference type="InterPro" id="IPR020846">
    <property type="entry name" value="MFS_dom"/>
</dbReference>
<dbReference type="InterPro" id="IPR000849">
    <property type="entry name" value="Sugar_P_transporter"/>
</dbReference>
<keyword evidence="5 10" id="KW-0812">Transmembrane</keyword>
<keyword evidence="4" id="KW-0762">Sugar transport</keyword>
<dbReference type="RefSeq" id="XP_019521548.1">
    <property type="nucleotide sequence ID" value="XM_019666003.1"/>
</dbReference>
<feature type="transmembrane region" description="Helical" evidence="10">
    <location>
        <begin position="491"/>
        <end position="510"/>
    </location>
</feature>
<dbReference type="CDD" id="cd17344">
    <property type="entry name" value="MFS_SLC37A1_2"/>
    <property type="match status" value="1"/>
</dbReference>
<dbReference type="Pfam" id="PF07690">
    <property type="entry name" value="MFS_1"/>
    <property type="match status" value="2"/>
</dbReference>
<dbReference type="GeneID" id="109395178"/>
<dbReference type="SUPFAM" id="SSF103473">
    <property type="entry name" value="MFS general substrate transporter"/>
    <property type="match status" value="2"/>
</dbReference>
<feature type="transmembrane region" description="Helical" evidence="10">
    <location>
        <begin position="98"/>
        <end position="116"/>
    </location>
</feature>
<protein>
    <submittedName>
        <fullName evidence="13">Glucose-6-phosphate exchanger SLC37A1</fullName>
    </submittedName>
</protein>
<evidence type="ECO:0000256" key="5">
    <source>
        <dbReference type="ARBA" id="ARBA00022692"/>
    </source>
</evidence>
<evidence type="ECO:0000256" key="8">
    <source>
        <dbReference type="ARBA" id="ARBA00024304"/>
    </source>
</evidence>
<evidence type="ECO:0000256" key="10">
    <source>
        <dbReference type="SAM" id="Phobius"/>
    </source>
</evidence>
<feature type="transmembrane region" description="Helical" evidence="10">
    <location>
        <begin position="457"/>
        <end position="479"/>
    </location>
</feature>
<feature type="transmembrane region" description="Helical" evidence="10">
    <location>
        <begin position="156"/>
        <end position="184"/>
    </location>
</feature>
<dbReference type="Proteomes" id="UP000694851">
    <property type="component" value="Unplaced"/>
</dbReference>
<dbReference type="PROSITE" id="PS50850">
    <property type="entry name" value="MFS"/>
    <property type="match status" value="1"/>
</dbReference>
<dbReference type="Gene3D" id="1.20.1250.20">
    <property type="entry name" value="MFS general substrate transporter like domains"/>
    <property type="match status" value="2"/>
</dbReference>
<evidence type="ECO:0000256" key="1">
    <source>
        <dbReference type="ARBA" id="ARBA00004141"/>
    </source>
</evidence>
<comment type="subcellular location">
    <subcellularLocation>
        <location evidence="1">Membrane</location>
        <topology evidence="1">Multi-pass membrane protein</topology>
    </subcellularLocation>
</comment>
<keyword evidence="7 10" id="KW-0472">Membrane</keyword>
<dbReference type="PANTHER" id="PTHR43184">
    <property type="entry name" value="MAJOR FACILITATOR SUPERFAMILY TRANSPORTER 16, ISOFORM B"/>
    <property type="match status" value="1"/>
</dbReference>
<dbReference type="InterPro" id="IPR044740">
    <property type="entry name" value="SLC37A1_2"/>
</dbReference>
<dbReference type="GO" id="GO:0035435">
    <property type="term" value="P:phosphate ion transmembrane transport"/>
    <property type="evidence" value="ECO:0007669"/>
    <property type="project" value="TreeGrafter"/>
</dbReference>
<feature type="transmembrane region" description="Helical" evidence="10">
    <location>
        <begin position="19"/>
        <end position="37"/>
    </location>
</feature>
<dbReference type="InterPro" id="IPR011701">
    <property type="entry name" value="MFS"/>
</dbReference>
<dbReference type="FunFam" id="1.20.1250.20:FF:000028">
    <property type="entry name" value="Sugar phosphate exchanger 3 isoform 1"/>
    <property type="match status" value="1"/>
</dbReference>
<keyword evidence="12" id="KW-1185">Reference proteome</keyword>
<feature type="transmembrane region" description="Helical" evidence="10">
    <location>
        <begin position="196"/>
        <end position="215"/>
    </location>
</feature>
<reference evidence="13" key="1">
    <citation type="submission" date="2025-08" db="UniProtKB">
        <authorList>
            <consortium name="RefSeq"/>
        </authorList>
    </citation>
    <scope>IDENTIFICATION</scope>
    <source>
        <tissue evidence="13">Muscle</tissue>
    </source>
</reference>
<comment type="catalytic activity">
    <reaction evidence="9">
        <text>D-glucose 6-phosphate(in) + phosphate(out) = D-glucose 6-phosphate(out) + phosphate(in)</text>
        <dbReference type="Rhea" id="RHEA:71535"/>
        <dbReference type="ChEBI" id="CHEBI:43474"/>
        <dbReference type="ChEBI" id="CHEBI:61548"/>
    </reaction>
</comment>
<feature type="transmembrane region" description="Helical" evidence="10">
    <location>
        <begin position="128"/>
        <end position="150"/>
    </location>
</feature>
<dbReference type="AlphaFoldDB" id="A0A8B7TCB6"/>
<evidence type="ECO:0000256" key="7">
    <source>
        <dbReference type="ARBA" id="ARBA00023136"/>
    </source>
</evidence>
<dbReference type="PANTHER" id="PTHR43184:SF11">
    <property type="entry name" value="GLUCOSE-6-PHOSPHATE EXCHANGER SLC37A1"/>
    <property type="match status" value="1"/>
</dbReference>
<keyword evidence="3" id="KW-0813">Transport</keyword>
<sequence>MAQLPPGIRFLVSFSRDQWYRAFIFALTFLLYASFHLSRKPISIVKGELHRYCAAANEDELRFHSQSQKASDTPPHQLPDNETDCGWAPFDQGNYQQLLGALDYAFLCAYAIGMYLSGIIGERLPIRYYLTFGMLASGTFTALFGLGYFYNIHNFGFYVVIQIINGLVQTTGWPSVVTCLGNWFGKGRRGLIMGVWNSHTSVGNILGSLIAGYWVSTCWGLSFIVPGAIVAAMGIVCFLFLIEHPKDVACSPTLMTRSKSCENGMHKFRLQKQALPSEKKPLDPEMQCLLLSDGKRAVHQNHVVVLPGDGGSGMAAISFTGALKIPVSTCAREEFPEGSSALCEKPADICVIFIDHLDAKKAGELSTLFDVGGIFGGILAGVISDRLEKRASTCGLMLLLAAPTLYVFSSVSRMGLEATVAMLLLSGALVSGPYALITTAVSADLGTHKSLKGNSRALSTVTAIIDGTGSVGAALGPLLAGLISPSGWDNVFYMLMSADACALLFLIRLIHKELICSRSATGDQVPFKEH</sequence>
<dbReference type="OrthoDB" id="3639251at2759"/>
<organism evidence="12 13">
    <name type="scientific">Hipposideros armiger</name>
    <name type="common">Great Himalayan leaf-nosed bat</name>
    <dbReference type="NCBI Taxonomy" id="186990"/>
    <lineage>
        <taxon>Eukaryota</taxon>
        <taxon>Metazoa</taxon>
        <taxon>Chordata</taxon>
        <taxon>Craniata</taxon>
        <taxon>Vertebrata</taxon>
        <taxon>Euteleostomi</taxon>
        <taxon>Mammalia</taxon>
        <taxon>Eutheria</taxon>
        <taxon>Laurasiatheria</taxon>
        <taxon>Chiroptera</taxon>
        <taxon>Yinpterochiroptera</taxon>
        <taxon>Rhinolophoidea</taxon>
        <taxon>Hipposideridae</taxon>
        <taxon>Hipposideros</taxon>
    </lineage>
</organism>
<evidence type="ECO:0000256" key="4">
    <source>
        <dbReference type="ARBA" id="ARBA00022597"/>
    </source>
</evidence>
<evidence type="ECO:0000256" key="9">
    <source>
        <dbReference type="ARBA" id="ARBA00034251"/>
    </source>
</evidence>
<evidence type="ECO:0000256" key="2">
    <source>
        <dbReference type="ARBA" id="ARBA00009598"/>
    </source>
</evidence>
<dbReference type="KEGG" id="hai:109395178"/>
<evidence type="ECO:0000259" key="11">
    <source>
        <dbReference type="PROSITE" id="PS50850"/>
    </source>
</evidence>
<comment type="function">
    <text evidence="8">Inorganic phosphate and glucose-6-phosphate antiporter. May transport cytoplasmic glucose-6-phosphate into the lumen of the endoplasmic reticulum and translocate inorganic phosphate into the opposite direction. Independent of a lumenal glucose-6-phosphatase. May not play a role in homeostatic regulation of blood glucose levels.</text>
</comment>
<dbReference type="GO" id="GO:0005789">
    <property type="term" value="C:endoplasmic reticulum membrane"/>
    <property type="evidence" value="ECO:0007669"/>
    <property type="project" value="TreeGrafter"/>
</dbReference>
<evidence type="ECO:0000313" key="12">
    <source>
        <dbReference type="Proteomes" id="UP000694851"/>
    </source>
</evidence>
<evidence type="ECO:0000256" key="6">
    <source>
        <dbReference type="ARBA" id="ARBA00022989"/>
    </source>
</evidence>
<gene>
    <name evidence="13" type="primary">SLC37A1</name>
</gene>
<feature type="domain" description="Major facilitator superfamily (MFS) profile" evidence="11">
    <location>
        <begin position="27"/>
        <end position="514"/>
    </location>
</feature>